<name>A0A0G1SKY5_9BACT</name>
<accession>A0A0G1SKY5</accession>
<evidence type="ECO:0000313" key="3">
    <source>
        <dbReference type="Proteomes" id="UP000034705"/>
    </source>
</evidence>
<gene>
    <name evidence="2" type="ORF">UX45_C0006G0032</name>
</gene>
<protein>
    <submittedName>
        <fullName evidence="2">Uncharacterized protein</fullName>
    </submittedName>
</protein>
<dbReference type="AlphaFoldDB" id="A0A0G1SKY5"/>
<reference evidence="2 3" key="1">
    <citation type="journal article" date="2015" name="Nature">
        <title>rRNA introns, odd ribosomes, and small enigmatic genomes across a large radiation of phyla.</title>
        <authorList>
            <person name="Brown C.T."/>
            <person name="Hug L.A."/>
            <person name="Thomas B.C."/>
            <person name="Sharon I."/>
            <person name="Castelle C.J."/>
            <person name="Singh A."/>
            <person name="Wilkins M.J."/>
            <person name="Williams K.H."/>
            <person name="Banfield J.F."/>
        </authorList>
    </citation>
    <scope>NUCLEOTIDE SEQUENCE [LARGE SCALE GENOMIC DNA]</scope>
</reference>
<keyword evidence="1" id="KW-1133">Transmembrane helix</keyword>
<feature type="transmembrane region" description="Helical" evidence="1">
    <location>
        <begin position="7"/>
        <end position="26"/>
    </location>
</feature>
<sequence>MNGQMPFTFRPWMWILLFVGTALLLFNYDPVGDLLNQWFGPRAERWATNIILWIAIILFTFLPKKNPPPQE</sequence>
<evidence type="ECO:0000256" key="1">
    <source>
        <dbReference type="SAM" id="Phobius"/>
    </source>
</evidence>
<evidence type="ECO:0000313" key="2">
    <source>
        <dbReference type="EMBL" id="KKU33980.1"/>
    </source>
</evidence>
<keyword evidence="1" id="KW-0812">Transmembrane</keyword>
<feature type="transmembrane region" description="Helical" evidence="1">
    <location>
        <begin position="46"/>
        <end position="62"/>
    </location>
</feature>
<dbReference type="EMBL" id="LCMG01000006">
    <property type="protein sequence ID" value="KKU33980.1"/>
    <property type="molecule type" value="Genomic_DNA"/>
</dbReference>
<dbReference type="Proteomes" id="UP000034705">
    <property type="component" value="Unassembled WGS sequence"/>
</dbReference>
<organism evidence="2 3">
    <name type="scientific">Candidatus Uhrbacteria bacterium GW2011_GWF2_46_218</name>
    <dbReference type="NCBI Taxonomy" id="1619001"/>
    <lineage>
        <taxon>Bacteria</taxon>
        <taxon>Candidatus Uhriibacteriota</taxon>
    </lineage>
</organism>
<comment type="caution">
    <text evidence="2">The sequence shown here is derived from an EMBL/GenBank/DDBJ whole genome shotgun (WGS) entry which is preliminary data.</text>
</comment>
<keyword evidence="1" id="KW-0472">Membrane</keyword>
<proteinExistence type="predicted"/>